<reference evidence="8 9" key="1">
    <citation type="journal article" date="2018" name="G3 (Bethesda)">
        <title>Phylogenetic and Phylogenomic Definition of Rhizopus Species.</title>
        <authorList>
            <person name="Gryganskyi A.P."/>
            <person name="Golan J."/>
            <person name="Dolatabadi S."/>
            <person name="Mondo S."/>
            <person name="Robb S."/>
            <person name="Idnurm A."/>
            <person name="Muszewska A."/>
            <person name="Steczkiewicz K."/>
            <person name="Masonjones S."/>
            <person name="Liao H.L."/>
            <person name="Gajdeczka M.T."/>
            <person name="Anike F."/>
            <person name="Vuek A."/>
            <person name="Anishchenko I.M."/>
            <person name="Voigt K."/>
            <person name="de Hoog G.S."/>
            <person name="Smith M.E."/>
            <person name="Heitman J."/>
            <person name="Vilgalys R."/>
            <person name="Stajich J.E."/>
        </authorList>
    </citation>
    <scope>NUCLEOTIDE SEQUENCE [LARGE SCALE GENOMIC DNA]</scope>
    <source>
        <strain evidence="8 9">LSU 92-RS-03</strain>
    </source>
</reference>
<dbReference type="OrthoDB" id="1470350at2759"/>
<dbReference type="InterPro" id="IPR050121">
    <property type="entry name" value="Cytochrome_P450_monoxygenase"/>
</dbReference>
<dbReference type="InterPro" id="IPR001128">
    <property type="entry name" value="Cyt_P450"/>
</dbReference>
<dbReference type="GO" id="GO:0020037">
    <property type="term" value="F:heme binding"/>
    <property type="evidence" value="ECO:0007669"/>
    <property type="project" value="InterPro"/>
</dbReference>
<evidence type="ECO:0000256" key="4">
    <source>
        <dbReference type="ARBA" id="ARBA00023004"/>
    </source>
</evidence>
<keyword evidence="6" id="KW-0503">Monooxygenase</keyword>
<evidence type="ECO:0000256" key="7">
    <source>
        <dbReference type="SAM" id="Coils"/>
    </source>
</evidence>
<dbReference type="PROSITE" id="PS00086">
    <property type="entry name" value="CYTOCHROME_P450"/>
    <property type="match status" value="1"/>
</dbReference>
<keyword evidence="4 5" id="KW-0408">Iron</keyword>
<sequence>MEIAETVIKSYQFALDKLLPAIQKNTKKSYIGAAIALITLQRIFSYFRAPKKLRHITSIPFFAMAKSHYNREPPHSRFKRLIYPAISKNGGLYVSKIPFDWTVHIASPIAAKHVLMKAESNPKSHDFLDMMGPNSPFVQFLGYDTVGIANGQDWKRQRKVLNPAFHRSMPIKTMASVIPSLFSYIEKNNGTVSISLLMKDFTLDILGLAIFGFEFKALQGDPENWTSTYALVNEGLFDPLLNVMGSFSFLLTLLFPEKRKQMDAVSRLNAKLAQLAEQKRKEVQEGLHADKPENEKDLVTLMLEAEQANEAIKDEELRHNIAGFFLAGHDTTAHTLSFCLYNLAKNKAVQQKLRQEVINHMGDEPMDVEPTLEQLKEMEYLNLVIKENLRLAGPADNLLPRVAKEDIIIDGTLIPKGTTLNIDIFAIHHDPRYWADADQFIPERFAKGGEQENHEGLTWLPFSNGARQCIGMNFSLTEQRLVLAMLVRKYEISVPENSIHYDHVII</sequence>
<keyword evidence="9" id="KW-1185">Reference proteome</keyword>
<keyword evidence="3 5" id="KW-0479">Metal-binding</keyword>
<keyword evidence="7" id="KW-0175">Coiled coil</keyword>
<keyword evidence="6" id="KW-0560">Oxidoreductase</keyword>
<feature type="binding site" description="axial binding residue" evidence="5">
    <location>
        <position position="469"/>
    </location>
    <ligand>
        <name>heme</name>
        <dbReference type="ChEBI" id="CHEBI:30413"/>
    </ligand>
    <ligandPart>
        <name>Fe</name>
        <dbReference type="ChEBI" id="CHEBI:18248"/>
    </ligandPart>
</feature>
<comment type="cofactor">
    <cofactor evidence="1 5">
        <name>heme</name>
        <dbReference type="ChEBI" id="CHEBI:30413"/>
    </cofactor>
</comment>
<dbReference type="PANTHER" id="PTHR24305">
    <property type="entry name" value="CYTOCHROME P450"/>
    <property type="match status" value="1"/>
</dbReference>
<dbReference type="InterPro" id="IPR036396">
    <property type="entry name" value="Cyt_P450_sf"/>
</dbReference>
<evidence type="ECO:0000313" key="8">
    <source>
        <dbReference type="EMBL" id="RCH90480.1"/>
    </source>
</evidence>
<dbReference type="Proteomes" id="UP000253551">
    <property type="component" value="Unassembled WGS sequence"/>
</dbReference>
<dbReference type="EMBL" id="PJQM01003151">
    <property type="protein sequence ID" value="RCH90480.1"/>
    <property type="molecule type" value="Genomic_DNA"/>
</dbReference>
<dbReference type="AlphaFoldDB" id="A0A367JKK6"/>
<evidence type="ECO:0000256" key="1">
    <source>
        <dbReference type="ARBA" id="ARBA00001971"/>
    </source>
</evidence>
<evidence type="ECO:0000256" key="3">
    <source>
        <dbReference type="ARBA" id="ARBA00022723"/>
    </source>
</evidence>
<proteinExistence type="inferred from homology"/>
<dbReference type="SUPFAM" id="SSF48264">
    <property type="entry name" value="Cytochrome P450"/>
    <property type="match status" value="1"/>
</dbReference>
<dbReference type="InterPro" id="IPR017972">
    <property type="entry name" value="Cyt_P450_CS"/>
</dbReference>
<comment type="caution">
    <text evidence="8">The sequence shown here is derived from an EMBL/GenBank/DDBJ whole genome shotgun (WGS) entry which is preliminary data.</text>
</comment>
<name>A0A367JKK6_RHIST</name>
<protein>
    <submittedName>
        <fullName evidence="8">Cytochrome P450-dit2</fullName>
    </submittedName>
</protein>
<feature type="coiled-coil region" evidence="7">
    <location>
        <begin position="258"/>
        <end position="318"/>
    </location>
</feature>
<evidence type="ECO:0000256" key="2">
    <source>
        <dbReference type="ARBA" id="ARBA00010617"/>
    </source>
</evidence>
<dbReference type="PRINTS" id="PR00463">
    <property type="entry name" value="EP450I"/>
</dbReference>
<evidence type="ECO:0000256" key="5">
    <source>
        <dbReference type="PIRSR" id="PIRSR602401-1"/>
    </source>
</evidence>
<accession>A0A367JKK6</accession>
<dbReference type="GO" id="GO:0016705">
    <property type="term" value="F:oxidoreductase activity, acting on paired donors, with incorporation or reduction of molecular oxygen"/>
    <property type="evidence" value="ECO:0007669"/>
    <property type="project" value="InterPro"/>
</dbReference>
<dbReference type="GO" id="GO:0004497">
    <property type="term" value="F:monooxygenase activity"/>
    <property type="evidence" value="ECO:0007669"/>
    <property type="project" value="UniProtKB-KW"/>
</dbReference>
<dbReference type="GO" id="GO:0005506">
    <property type="term" value="F:iron ion binding"/>
    <property type="evidence" value="ECO:0007669"/>
    <property type="project" value="InterPro"/>
</dbReference>
<keyword evidence="5 6" id="KW-0349">Heme</keyword>
<dbReference type="STRING" id="4846.A0A367JKK6"/>
<comment type="similarity">
    <text evidence="2 6">Belongs to the cytochrome P450 family.</text>
</comment>
<dbReference type="PRINTS" id="PR00385">
    <property type="entry name" value="P450"/>
</dbReference>
<organism evidence="8 9">
    <name type="scientific">Rhizopus stolonifer</name>
    <name type="common">Rhizopus nigricans</name>
    <dbReference type="NCBI Taxonomy" id="4846"/>
    <lineage>
        <taxon>Eukaryota</taxon>
        <taxon>Fungi</taxon>
        <taxon>Fungi incertae sedis</taxon>
        <taxon>Mucoromycota</taxon>
        <taxon>Mucoromycotina</taxon>
        <taxon>Mucoromycetes</taxon>
        <taxon>Mucorales</taxon>
        <taxon>Mucorineae</taxon>
        <taxon>Rhizopodaceae</taxon>
        <taxon>Rhizopus</taxon>
    </lineage>
</organism>
<dbReference type="InterPro" id="IPR002401">
    <property type="entry name" value="Cyt_P450_E_grp-I"/>
</dbReference>
<dbReference type="Pfam" id="PF00067">
    <property type="entry name" value="p450"/>
    <property type="match status" value="1"/>
</dbReference>
<dbReference type="Gene3D" id="1.10.630.10">
    <property type="entry name" value="Cytochrome P450"/>
    <property type="match status" value="1"/>
</dbReference>
<evidence type="ECO:0000256" key="6">
    <source>
        <dbReference type="RuleBase" id="RU000461"/>
    </source>
</evidence>
<evidence type="ECO:0000313" key="9">
    <source>
        <dbReference type="Proteomes" id="UP000253551"/>
    </source>
</evidence>
<feature type="non-terminal residue" evidence="8">
    <location>
        <position position="506"/>
    </location>
</feature>
<dbReference type="PANTHER" id="PTHR24305:SF166">
    <property type="entry name" value="CYTOCHROME P450 12A4, MITOCHONDRIAL-RELATED"/>
    <property type="match status" value="1"/>
</dbReference>
<gene>
    <name evidence="8" type="primary">DIT2_7</name>
    <name evidence="8" type="ORF">CU098_008152</name>
</gene>